<dbReference type="Proteomes" id="UP000777482">
    <property type="component" value="Unassembled WGS sequence"/>
</dbReference>
<reference evidence="3 4" key="1">
    <citation type="submission" date="2020-11" db="EMBL/GenBank/DDBJ databases">
        <title>Kefir isolates.</title>
        <authorList>
            <person name="Marcisauskas S."/>
            <person name="Kim Y."/>
            <person name="Blasche S."/>
        </authorList>
    </citation>
    <scope>NUCLEOTIDE SEQUENCE [LARGE SCALE GENOMIC DNA]</scope>
    <source>
        <strain evidence="3 4">KR</strain>
    </source>
</reference>
<dbReference type="EMBL" id="PUHQ01000019">
    <property type="protein sequence ID" value="KAG0663505.1"/>
    <property type="molecule type" value="Genomic_DNA"/>
</dbReference>
<sequence length="226" mass="24397">MPVVTNPITPTLSVSELRALANRHALPPIVDSQLAKTVTLRTTRPLRAGKTRQYSLPEIDFQLLEALGDGLLEASICRVLYTNVTSRADRSAVLFSAYRSVLRNNGLLAQLSHGYRLHLTMSPPLDPAGTAAGAPFSVSVTKILADSFEAYIGGLTQASGEQVARSWLEPLLIDLMGLIYPAVEGPDAVSRGQRTPRTEPNATPRTEPVAAEPVAQRPPKRPRDDA</sequence>
<dbReference type="InterPro" id="IPR036389">
    <property type="entry name" value="RNase_III_sf"/>
</dbReference>
<evidence type="ECO:0000313" key="4">
    <source>
        <dbReference type="Proteomes" id="UP000777482"/>
    </source>
</evidence>
<comment type="caution">
    <text evidence="3">The sequence shown here is derived from an EMBL/GenBank/DDBJ whole genome shotgun (WGS) entry which is preliminary data.</text>
</comment>
<dbReference type="AlphaFoldDB" id="A0A9P6W5V9"/>
<accession>A0A9P6W5V9</accession>
<organism evidence="3 4">
    <name type="scientific">Rhodotorula mucilaginosa</name>
    <name type="common">Yeast</name>
    <name type="synonym">Rhodotorula rubra</name>
    <dbReference type="NCBI Taxonomy" id="5537"/>
    <lineage>
        <taxon>Eukaryota</taxon>
        <taxon>Fungi</taxon>
        <taxon>Dikarya</taxon>
        <taxon>Basidiomycota</taxon>
        <taxon>Pucciniomycotina</taxon>
        <taxon>Microbotryomycetes</taxon>
        <taxon>Sporidiobolales</taxon>
        <taxon>Sporidiobolaceae</taxon>
        <taxon>Rhodotorula</taxon>
    </lineage>
</organism>
<dbReference type="InterPro" id="IPR000999">
    <property type="entry name" value="RNase_III_dom"/>
</dbReference>
<dbReference type="GO" id="GO:0004525">
    <property type="term" value="F:ribonuclease III activity"/>
    <property type="evidence" value="ECO:0007669"/>
    <property type="project" value="InterPro"/>
</dbReference>
<evidence type="ECO:0000256" key="1">
    <source>
        <dbReference type="SAM" id="MobiDB-lite"/>
    </source>
</evidence>
<evidence type="ECO:0000259" key="2">
    <source>
        <dbReference type="PROSITE" id="PS50142"/>
    </source>
</evidence>
<dbReference type="SUPFAM" id="SSF69065">
    <property type="entry name" value="RNase III domain-like"/>
    <property type="match status" value="1"/>
</dbReference>
<proteinExistence type="predicted"/>
<feature type="compositionally biased region" description="Polar residues" evidence="1">
    <location>
        <begin position="192"/>
        <end position="204"/>
    </location>
</feature>
<feature type="domain" description="RNase III" evidence="2">
    <location>
        <begin position="60"/>
        <end position="160"/>
    </location>
</feature>
<evidence type="ECO:0000313" key="3">
    <source>
        <dbReference type="EMBL" id="KAG0663505.1"/>
    </source>
</evidence>
<dbReference type="CDD" id="cd00593">
    <property type="entry name" value="RIBOc"/>
    <property type="match status" value="1"/>
</dbReference>
<dbReference type="SMART" id="SM00535">
    <property type="entry name" value="RIBOc"/>
    <property type="match status" value="1"/>
</dbReference>
<keyword evidence="4" id="KW-1185">Reference proteome</keyword>
<dbReference type="GO" id="GO:0006396">
    <property type="term" value="P:RNA processing"/>
    <property type="evidence" value="ECO:0007669"/>
    <property type="project" value="InterPro"/>
</dbReference>
<feature type="region of interest" description="Disordered" evidence="1">
    <location>
        <begin position="186"/>
        <end position="226"/>
    </location>
</feature>
<name>A0A9P6W5V9_RHOMI</name>
<protein>
    <recommendedName>
        <fullName evidence="2">RNase III domain-containing protein</fullName>
    </recommendedName>
</protein>
<dbReference type="PROSITE" id="PS50142">
    <property type="entry name" value="RNASE_3_2"/>
    <property type="match status" value="1"/>
</dbReference>
<dbReference type="Gene3D" id="1.10.1520.10">
    <property type="entry name" value="Ribonuclease III domain"/>
    <property type="match status" value="1"/>
</dbReference>
<gene>
    <name evidence="3" type="ORF">C6P46_002401</name>
</gene>